<feature type="transmembrane region" description="Helical" evidence="1">
    <location>
        <begin position="33"/>
        <end position="52"/>
    </location>
</feature>
<keyword evidence="1" id="KW-0812">Transmembrane</keyword>
<organism evidence="2 3">
    <name type="scientific">Pseudoroseicyclus tamaricis</name>
    <dbReference type="NCBI Taxonomy" id="2705421"/>
    <lineage>
        <taxon>Bacteria</taxon>
        <taxon>Pseudomonadati</taxon>
        <taxon>Pseudomonadota</taxon>
        <taxon>Alphaproteobacteria</taxon>
        <taxon>Rhodobacterales</taxon>
        <taxon>Paracoccaceae</taxon>
        <taxon>Pseudoroseicyclus</taxon>
    </lineage>
</organism>
<evidence type="ECO:0000313" key="2">
    <source>
        <dbReference type="EMBL" id="NDV00850.1"/>
    </source>
</evidence>
<keyword evidence="3" id="KW-1185">Reference proteome</keyword>
<dbReference type="AlphaFoldDB" id="A0A6B2JSA0"/>
<dbReference type="EMBL" id="JAAGAB010000002">
    <property type="protein sequence ID" value="NDV00850.1"/>
    <property type="molecule type" value="Genomic_DNA"/>
</dbReference>
<feature type="transmembrane region" description="Helical" evidence="1">
    <location>
        <begin position="107"/>
        <end position="128"/>
    </location>
</feature>
<feature type="transmembrane region" description="Helical" evidence="1">
    <location>
        <begin position="221"/>
        <end position="239"/>
    </location>
</feature>
<dbReference type="RefSeq" id="WP_163891730.1">
    <property type="nucleotide sequence ID" value="NZ_JAAFYS010000002.1"/>
</dbReference>
<feature type="transmembrane region" description="Helical" evidence="1">
    <location>
        <begin position="192"/>
        <end position="209"/>
    </location>
</feature>
<evidence type="ECO:0000256" key="1">
    <source>
        <dbReference type="SAM" id="Phobius"/>
    </source>
</evidence>
<evidence type="ECO:0008006" key="4">
    <source>
        <dbReference type="Google" id="ProtNLM"/>
    </source>
</evidence>
<gene>
    <name evidence="2" type="ORF">GZA08_07690</name>
</gene>
<feature type="transmembrane region" description="Helical" evidence="1">
    <location>
        <begin position="167"/>
        <end position="186"/>
    </location>
</feature>
<reference evidence="2 3" key="1">
    <citation type="submission" date="2020-02" db="EMBL/GenBank/DDBJ databases">
        <title>Pseudoroseicyclus tamarix, sp. nov., isolated from offshore sediment of a Tamarix chinensis forest.</title>
        <authorList>
            <person name="Gai Y."/>
        </authorList>
    </citation>
    <scope>NUCLEOTIDE SEQUENCE [LARGE SCALE GENOMIC DNA]</scope>
    <source>
        <strain evidence="2 3">CLL3-39</strain>
    </source>
</reference>
<evidence type="ECO:0000313" key="3">
    <source>
        <dbReference type="Proteomes" id="UP000474757"/>
    </source>
</evidence>
<sequence length="241" mass="25864">MQTQILLSLLAAGLFSAVHLAAPALYRLGHVPRAWWVSAAGGVAVAYVFLHLIPDLASHEEALMEAESRGELVYVLALAGLAAFYGLERRVRRARPEGGADPASRDAAFWIHIGSFSLYNMLIGYLLLHREEDTLSSLLMYVGAIGLHFVTADIGLRHDHRRLYDGVGRWLLVGGVLAGALLGLVAELPEQAIIALSSFLAGGIVLNTLKEELPENRESRFAPFALGAAGYGAILLLLSSG</sequence>
<feature type="transmembrane region" description="Helical" evidence="1">
    <location>
        <begin position="72"/>
        <end position="87"/>
    </location>
</feature>
<keyword evidence="1" id="KW-1133">Transmembrane helix</keyword>
<feature type="transmembrane region" description="Helical" evidence="1">
    <location>
        <begin position="134"/>
        <end position="155"/>
    </location>
</feature>
<accession>A0A6B2JSA0</accession>
<name>A0A6B2JSA0_9RHOB</name>
<protein>
    <recommendedName>
        <fullName evidence="4">ZIP family zinc transporter</fullName>
    </recommendedName>
</protein>
<dbReference type="Proteomes" id="UP000474757">
    <property type="component" value="Unassembled WGS sequence"/>
</dbReference>
<feature type="transmembrane region" description="Helical" evidence="1">
    <location>
        <begin position="6"/>
        <end position="26"/>
    </location>
</feature>
<keyword evidence="1" id="KW-0472">Membrane</keyword>
<comment type="caution">
    <text evidence="2">The sequence shown here is derived from an EMBL/GenBank/DDBJ whole genome shotgun (WGS) entry which is preliminary data.</text>
</comment>
<proteinExistence type="predicted"/>